<feature type="domain" description="HTH marR-type" evidence="5">
    <location>
        <begin position="17"/>
        <end position="146"/>
    </location>
</feature>
<evidence type="ECO:0000256" key="4">
    <source>
        <dbReference type="SAM" id="MobiDB-lite"/>
    </source>
</evidence>
<feature type="compositionally biased region" description="Basic and acidic residues" evidence="4">
    <location>
        <begin position="187"/>
        <end position="198"/>
    </location>
</feature>
<evidence type="ECO:0000256" key="3">
    <source>
        <dbReference type="ARBA" id="ARBA00023163"/>
    </source>
</evidence>
<keyword evidence="7" id="KW-1185">Reference proteome</keyword>
<evidence type="ECO:0000256" key="1">
    <source>
        <dbReference type="ARBA" id="ARBA00023015"/>
    </source>
</evidence>
<keyword evidence="1" id="KW-0805">Transcription regulation</keyword>
<dbReference type="InterPro" id="IPR039422">
    <property type="entry name" value="MarR/SlyA-like"/>
</dbReference>
<feature type="region of interest" description="Disordered" evidence="4">
    <location>
        <begin position="174"/>
        <end position="198"/>
    </location>
</feature>
<dbReference type="SMART" id="SM00347">
    <property type="entry name" value="HTH_MARR"/>
    <property type="match status" value="1"/>
</dbReference>
<dbReference type="Gene3D" id="1.10.10.10">
    <property type="entry name" value="Winged helix-like DNA-binding domain superfamily/Winged helix DNA-binding domain"/>
    <property type="match status" value="1"/>
</dbReference>
<dbReference type="RefSeq" id="WP_073076755.1">
    <property type="nucleotide sequence ID" value="NZ_FQXV01000003.1"/>
</dbReference>
<protein>
    <submittedName>
        <fullName evidence="6">DNA-binding transcriptional regulator, MarR family</fullName>
    </submittedName>
</protein>
<evidence type="ECO:0000256" key="2">
    <source>
        <dbReference type="ARBA" id="ARBA00023125"/>
    </source>
</evidence>
<dbReference type="InterPro" id="IPR036390">
    <property type="entry name" value="WH_DNA-bd_sf"/>
</dbReference>
<name>A0A1M5WDR8_9FIRM</name>
<dbReference type="Pfam" id="PF12802">
    <property type="entry name" value="MarR_2"/>
    <property type="match status" value="1"/>
</dbReference>
<dbReference type="GO" id="GO:0003677">
    <property type="term" value="F:DNA binding"/>
    <property type="evidence" value="ECO:0007669"/>
    <property type="project" value="UniProtKB-KW"/>
</dbReference>
<organism evidence="6 7">
    <name type="scientific">Sporobacter termitidis DSM 10068</name>
    <dbReference type="NCBI Taxonomy" id="1123282"/>
    <lineage>
        <taxon>Bacteria</taxon>
        <taxon>Bacillati</taxon>
        <taxon>Bacillota</taxon>
        <taxon>Clostridia</taxon>
        <taxon>Eubacteriales</taxon>
        <taxon>Oscillospiraceae</taxon>
        <taxon>Sporobacter</taxon>
    </lineage>
</organism>
<reference evidence="6 7" key="1">
    <citation type="submission" date="2016-11" db="EMBL/GenBank/DDBJ databases">
        <authorList>
            <person name="Jaros S."/>
            <person name="Januszkiewicz K."/>
            <person name="Wedrychowicz H."/>
        </authorList>
    </citation>
    <scope>NUCLEOTIDE SEQUENCE [LARGE SCALE GENOMIC DNA]</scope>
    <source>
        <strain evidence="6 7">DSM 10068</strain>
    </source>
</reference>
<dbReference type="PRINTS" id="PR00598">
    <property type="entry name" value="HTHMARR"/>
</dbReference>
<dbReference type="InterPro" id="IPR023187">
    <property type="entry name" value="Tscrpt_reg_MarR-type_CS"/>
</dbReference>
<keyword evidence="2 6" id="KW-0238">DNA-binding</keyword>
<dbReference type="CDD" id="cd00090">
    <property type="entry name" value="HTH_ARSR"/>
    <property type="match status" value="1"/>
</dbReference>
<dbReference type="AlphaFoldDB" id="A0A1M5WDR8"/>
<dbReference type="PROSITE" id="PS01117">
    <property type="entry name" value="HTH_MARR_1"/>
    <property type="match status" value="1"/>
</dbReference>
<keyword evidence="3" id="KW-0804">Transcription</keyword>
<dbReference type="InterPro" id="IPR036388">
    <property type="entry name" value="WH-like_DNA-bd_sf"/>
</dbReference>
<evidence type="ECO:0000259" key="5">
    <source>
        <dbReference type="PROSITE" id="PS50995"/>
    </source>
</evidence>
<dbReference type="GO" id="GO:0003700">
    <property type="term" value="F:DNA-binding transcription factor activity"/>
    <property type="evidence" value="ECO:0007669"/>
    <property type="project" value="InterPro"/>
</dbReference>
<dbReference type="PANTHER" id="PTHR33164:SF43">
    <property type="entry name" value="HTH-TYPE TRANSCRIPTIONAL REPRESSOR YETL"/>
    <property type="match status" value="1"/>
</dbReference>
<evidence type="ECO:0000313" key="7">
    <source>
        <dbReference type="Proteomes" id="UP000183995"/>
    </source>
</evidence>
<dbReference type="SUPFAM" id="SSF46785">
    <property type="entry name" value="Winged helix' DNA-binding domain"/>
    <property type="match status" value="1"/>
</dbReference>
<accession>A0A1M5WDR8</accession>
<dbReference type="InterPro" id="IPR011991">
    <property type="entry name" value="ArsR-like_HTH"/>
</dbReference>
<sequence>MDRNDLRDSFPGGGSVPERLYILLLRCSHALSRGHHHELAAHPGQWRVLSFLAANGATAQRELLEAVQIRPASLSELLAKLESKGLITRAKDEDDKRSAVVELTALGRAVIDENAGRQQSFAAELFSPLSAEEQEQLAGLLDKLVQPWHEKYHAGREDAFGHHRDHEEHGFHGGWHGGHGFHGAHGHHGEPGGRGFGHEDYGFHGGHWRPAD</sequence>
<dbReference type="GO" id="GO:0006950">
    <property type="term" value="P:response to stress"/>
    <property type="evidence" value="ECO:0007669"/>
    <property type="project" value="TreeGrafter"/>
</dbReference>
<dbReference type="EMBL" id="FQXV01000003">
    <property type="protein sequence ID" value="SHH85374.1"/>
    <property type="molecule type" value="Genomic_DNA"/>
</dbReference>
<dbReference type="InterPro" id="IPR000835">
    <property type="entry name" value="HTH_MarR-typ"/>
</dbReference>
<feature type="compositionally biased region" description="Gly residues" evidence="4">
    <location>
        <begin position="174"/>
        <end position="183"/>
    </location>
</feature>
<proteinExistence type="predicted"/>
<dbReference type="PANTHER" id="PTHR33164">
    <property type="entry name" value="TRANSCRIPTIONAL REGULATOR, MARR FAMILY"/>
    <property type="match status" value="1"/>
</dbReference>
<dbReference type="OrthoDB" id="9799747at2"/>
<gene>
    <name evidence="6" type="ORF">SAMN02745823_01202</name>
</gene>
<dbReference type="Proteomes" id="UP000183995">
    <property type="component" value="Unassembled WGS sequence"/>
</dbReference>
<dbReference type="STRING" id="1123282.SAMN02745823_01202"/>
<evidence type="ECO:0000313" key="6">
    <source>
        <dbReference type="EMBL" id="SHH85374.1"/>
    </source>
</evidence>
<dbReference type="PROSITE" id="PS50995">
    <property type="entry name" value="HTH_MARR_2"/>
    <property type="match status" value="1"/>
</dbReference>